<keyword evidence="3" id="KW-1185">Reference proteome</keyword>
<name>A0A7J6DGX3_9TELE</name>
<accession>A0A7J6DGX3</accession>
<evidence type="ECO:0000313" key="3">
    <source>
        <dbReference type="Proteomes" id="UP000579812"/>
    </source>
</evidence>
<keyword evidence="1" id="KW-0472">Membrane</keyword>
<sequence>MDTVRTLNDLSDLRETRFGQPPPRHGLNLLWWFAHDCVQIDFNGRMTAQCNPINGAFGFHRFYNRDGLLPYTDLLYYEVGNLNTTDSLPDYVTENYTGYSDSSNKDRIIVSFDPRRRRFTNVYVTQHSDQVHFDQNHTYRISTELIKDIQDLSCEDFLREPTNRSEHISIDIHQSAQINSCQSISTELIQDIQDLSREEFLREHSDPSTDIPQSVQHNQTNTSQNEKCCCALLCCSLLIDSNGQMISKCIPEYGDFGFDRFYNRERLLPKTNLPYYEVGNLNTTDSLPYYVTENYTGYSDSSNKDRIIVSFDPRIVRNMVRTLNKLSDLRETRFGQPPPRHGLNLLWWFAHDCVQIDSNSRMIAQCNPANGRFGFHRFYNWDNLLPKINLPYYEVGNLNTAGSLPDYVTRSYTGHSDSSNTDRIIVSFNSSQKFEKIYVTQHSDQTNFDQNHTCCISTDLLKDIKGLSRQEFIRVCTNRSEHILMPQSAQHNQTNTCKSWKCRCALIGCGLLVLLIAGVALYFGLKTK</sequence>
<dbReference type="AlphaFoldDB" id="A0A7J6DGX3"/>
<dbReference type="PANTHER" id="PTHR38706:SF2">
    <property type="match status" value="1"/>
</dbReference>
<keyword evidence="1" id="KW-0812">Transmembrane</keyword>
<dbReference type="EMBL" id="JAAMOB010000001">
    <property type="protein sequence ID" value="KAF4118331.1"/>
    <property type="molecule type" value="Genomic_DNA"/>
</dbReference>
<organism evidence="2 3">
    <name type="scientific">Onychostoma macrolepis</name>
    <dbReference type="NCBI Taxonomy" id="369639"/>
    <lineage>
        <taxon>Eukaryota</taxon>
        <taxon>Metazoa</taxon>
        <taxon>Chordata</taxon>
        <taxon>Craniata</taxon>
        <taxon>Vertebrata</taxon>
        <taxon>Euteleostomi</taxon>
        <taxon>Actinopterygii</taxon>
        <taxon>Neopterygii</taxon>
        <taxon>Teleostei</taxon>
        <taxon>Ostariophysi</taxon>
        <taxon>Cypriniformes</taxon>
        <taxon>Cyprinidae</taxon>
        <taxon>Acrossocheilinae</taxon>
        <taxon>Onychostoma</taxon>
    </lineage>
</organism>
<keyword evidence="1" id="KW-1133">Transmembrane helix</keyword>
<proteinExistence type="predicted"/>
<reference evidence="2 3" key="1">
    <citation type="submission" date="2020-04" db="EMBL/GenBank/DDBJ databases">
        <title>Chromosome-level genome assembly of a cyprinid fish Onychostoma macrolepis by integration of Nanopore Sequencing, Bionano and Hi-C technology.</title>
        <authorList>
            <person name="Wang D."/>
        </authorList>
    </citation>
    <scope>NUCLEOTIDE SEQUENCE [LARGE SCALE GENOMIC DNA]</scope>
    <source>
        <strain evidence="2">SWU-2019</strain>
        <tissue evidence="2">Muscle</tissue>
    </source>
</reference>
<gene>
    <name evidence="2" type="ORF">G5714_000382</name>
</gene>
<evidence type="ECO:0000313" key="2">
    <source>
        <dbReference type="EMBL" id="KAF4118331.1"/>
    </source>
</evidence>
<feature type="transmembrane region" description="Helical" evidence="1">
    <location>
        <begin position="505"/>
        <end position="525"/>
    </location>
</feature>
<protein>
    <submittedName>
        <fullName evidence="2">Uncharacterized protein</fullName>
    </submittedName>
</protein>
<dbReference type="PANTHER" id="PTHR38706">
    <property type="entry name" value="SI:CH211-198C19.1-RELATED"/>
    <property type="match status" value="1"/>
</dbReference>
<comment type="caution">
    <text evidence="2">The sequence shown here is derived from an EMBL/GenBank/DDBJ whole genome shotgun (WGS) entry which is preliminary data.</text>
</comment>
<evidence type="ECO:0000256" key="1">
    <source>
        <dbReference type="SAM" id="Phobius"/>
    </source>
</evidence>
<dbReference type="Proteomes" id="UP000579812">
    <property type="component" value="Unassembled WGS sequence"/>
</dbReference>